<dbReference type="PANTHER" id="PTHR36050:SF1">
    <property type="entry name" value="O-FUCOSYLTRANSFERASE 30"/>
    <property type="match status" value="1"/>
</dbReference>
<feature type="region of interest" description="Disordered" evidence="1">
    <location>
        <begin position="109"/>
        <end position="128"/>
    </location>
</feature>
<accession>A0A074SBZ2</accession>
<dbReference type="Gene3D" id="3.40.50.11350">
    <property type="match status" value="1"/>
</dbReference>
<dbReference type="EMBL" id="AZST01000010">
    <property type="protein sequence ID" value="KEP55135.1"/>
    <property type="molecule type" value="Genomic_DNA"/>
</dbReference>
<feature type="compositionally biased region" description="Basic residues" evidence="1">
    <location>
        <begin position="14"/>
        <end position="24"/>
    </location>
</feature>
<keyword evidence="2 3" id="KW-0812">Transmembrane</keyword>
<evidence type="ECO:0000256" key="2">
    <source>
        <dbReference type="SAM" id="Phobius"/>
    </source>
</evidence>
<feature type="transmembrane region" description="Helical" evidence="2">
    <location>
        <begin position="45"/>
        <end position="64"/>
    </location>
</feature>
<dbReference type="PANTHER" id="PTHR36050">
    <property type="entry name" value="O-FUCOSYLTRANSFERASE 30"/>
    <property type="match status" value="1"/>
</dbReference>
<keyword evidence="2" id="KW-0472">Membrane</keyword>
<evidence type="ECO:0000256" key="1">
    <source>
        <dbReference type="SAM" id="MobiDB-lite"/>
    </source>
</evidence>
<dbReference type="HOGENOM" id="CLU_021646_2_0_1"/>
<proteinExistence type="predicted"/>
<reference evidence="3 4" key="1">
    <citation type="submission" date="2013-12" db="EMBL/GenBank/DDBJ databases">
        <authorList>
            <person name="Cubeta M."/>
            <person name="Pakala S."/>
            <person name="Fedorova N."/>
            <person name="Thomas E."/>
            <person name="Dean R."/>
            <person name="Jabaji S."/>
            <person name="Neate S."/>
            <person name="Toda T."/>
            <person name="Tavantzis S."/>
            <person name="Vilgalys R."/>
            <person name="Bharathan N."/>
            <person name="Pakala S."/>
            <person name="Losada L.S."/>
            <person name="Zafar N."/>
            <person name="Nierman W."/>
        </authorList>
    </citation>
    <scope>NUCLEOTIDE SEQUENCE [LARGE SCALE GENOMIC DNA]</scope>
    <source>
        <strain evidence="3 4">123E</strain>
    </source>
</reference>
<feature type="region of interest" description="Disordered" evidence="1">
    <location>
        <begin position="1"/>
        <end position="35"/>
    </location>
</feature>
<dbReference type="AlphaFoldDB" id="A0A074SBZ2"/>
<name>A0A074SBZ2_9AGAM</name>
<dbReference type="OrthoDB" id="1882547at2759"/>
<dbReference type="STRING" id="1423351.A0A074SBZ2"/>
<comment type="caution">
    <text evidence="3">The sequence shown here is derived from an EMBL/GenBank/DDBJ whole genome shotgun (WGS) entry which is preliminary data.</text>
</comment>
<gene>
    <name evidence="3" type="ORF">V565_007780</name>
</gene>
<sequence>MILPHSPDLEAGTKQRKIRARPRPRSGPVQNPPVSRKKFRCACRALRLPFWFLLLGCLFLVTLLRSDCLPLLSSGIPRSLRPWPDAPNYDIQAYNGHVHNPKQPNLDFGPTHAQANSSWPLESGSEPRVDTRSPGRFITYLPHSGFNNQRIALENAMLLAYILNCTLIAPPARLGAPLPYRPSRTLELHHLISARTDPKECSKYLDYTPPQCLGRDQFTLIPWNELVNFQPIQDELGLDIQFIRDAATPREFLYALGLPEKSITFLNDKELYEHRIYDSQHSLDEVRSSSRYKDEWHVEYLRSFLDGSSAIHFGTLFGSGRLKLERPEYVAARTRISRGMSISHGPILEVSRAIHARITEFSHNGHSCLAIHARVGDRKFKDTAVKNGRLLWWKLITGLGISKEAGRVLEDRFLRGAGKNKQKTLLDSSFGSSIKPWHNTSQPYYPHERCVSPHQDLGVETTYLGIPLFIATDAAHPRAHPSLAIFHKTFPCTFVLSDFPDEVKPLHALHRQGDMSPIGRFLIPLVDAVVAGHATHVIGTQNSTFSQYVTSTLHTAYSISIAL</sequence>
<keyword evidence="2" id="KW-1133">Transmembrane helix</keyword>
<evidence type="ECO:0000313" key="3">
    <source>
        <dbReference type="EMBL" id="KEP55135.1"/>
    </source>
</evidence>
<dbReference type="Proteomes" id="UP000027456">
    <property type="component" value="Unassembled WGS sequence"/>
</dbReference>
<evidence type="ECO:0000313" key="4">
    <source>
        <dbReference type="Proteomes" id="UP000027456"/>
    </source>
</evidence>
<protein>
    <submittedName>
        <fullName evidence="3">Putative transmembrane protein</fullName>
    </submittedName>
</protein>
<keyword evidence="4" id="KW-1185">Reference proteome</keyword>
<organism evidence="3 4">
    <name type="scientific">Rhizoctonia solani 123E</name>
    <dbReference type="NCBI Taxonomy" id="1423351"/>
    <lineage>
        <taxon>Eukaryota</taxon>
        <taxon>Fungi</taxon>
        <taxon>Dikarya</taxon>
        <taxon>Basidiomycota</taxon>
        <taxon>Agaricomycotina</taxon>
        <taxon>Agaricomycetes</taxon>
        <taxon>Cantharellales</taxon>
        <taxon>Ceratobasidiaceae</taxon>
        <taxon>Rhizoctonia</taxon>
    </lineage>
</organism>